<comment type="caution">
    <text evidence="2">The sequence shown here is derived from an EMBL/GenBank/DDBJ whole genome shotgun (WGS) entry which is preliminary data.</text>
</comment>
<dbReference type="AlphaFoldDB" id="A0A917SN27"/>
<evidence type="ECO:0000256" key="1">
    <source>
        <dbReference type="SAM" id="MobiDB-lite"/>
    </source>
</evidence>
<name>A0A917SN27_9RHOB</name>
<evidence type="ECO:0000313" key="3">
    <source>
        <dbReference type="Proteomes" id="UP000649829"/>
    </source>
</evidence>
<dbReference type="EMBL" id="BMLF01000001">
    <property type="protein sequence ID" value="GGL87840.1"/>
    <property type="molecule type" value="Genomic_DNA"/>
</dbReference>
<feature type="compositionally biased region" description="Basic and acidic residues" evidence="1">
    <location>
        <begin position="36"/>
        <end position="49"/>
    </location>
</feature>
<organism evidence="2 3">
    <name type="scientific">Pseudooceanicola nanhaiensis</name>
    <dbReference type="NCBI Taxonomy" id="375761"/>
    <lineage>
        <taxon>Bacteria</taxon>
        <taxon>Pseudomonadati</taxon>
        <taxon>Pseudomonadota</taxon>
        <taxon>Alphaproteobacteria</taxon>
        <taxon>Rhodobacterales</taxon>
        <taxon>Paracoccaceae</taxon>
        <taxon>Pseudooceanicola</taxon>
    </lineage>
</organism>
<reference evidence="2" key="1">
    <citation type="journal article" date="2014" name="Int. J. Syst. Evol. Microbiol.">
        <title>Complete genome sequence of Corynebacterium casei LMG S-19264T (=DSM 44701T), isolated from a smear-ripened cheese.</title>
        <authorList>
            <consortium name="US DOE Joint Genome Institute (JGI-PGF)"/>
            <person name="Walter F."/>
            <person name="Albersmeier A."/>
            <person name="Kalinowski J."/>
            <person name="Ruckert C."/>
        </authorList>
    </citation>
    <scope>NUCLEOTIDE SEQUENCE</scope>
    <source>
        <strain evidence="2">CGMCC 1.6293</strain>
    </source>
</reference>
<reference evidence="2" key="2">
    <citation type="submission" date="2020-09" db="EMBL/GenBank/DDBJ databases">
        <authorList>
            <person name="Sun Q."/>
            <person name="Zhou Y."/>
        </authorList>
    </citation>
    <scope>NUCLEOTIDE SEQUENCE</scope>
    <source>
        <strain evidence="2">CGMCC 1.6293</strain>
    </source>
</reference>
<protein>
    <submittedName>
        <fullName evidence="2">Uncharacterized protein</fullName>
    </submittedName>
</protein>
<keyword evidence="3" id="KW-1185">Reference proteome</keyword>
<dbReference type="Proteomes" id="UP000649829">
    <property type="component" value="Unassembled WGS sequence"/>
</dbReference>
<proteinExistence type="predicted"/>
<evidence type="ECO:0000313" key="2">
    <source>
        <dbReference type="EMBL" id="GGL87840.1"/>
    </source>
</evidence>
<gene>
    <name evidence="2" type="ORF">GCM10011534_07340</name>
</gene>
<sequence>MAEEKGPFRGLRKQQGVFGGSAPVGPCGPTPPGYFRQEEAGRDPGRGDRASVPGLRRAVPQARIRQGPPLTIPAQTD</sequence>
<accession>A0A917SN27</accession>
<feature type="region of interest" description="Disordered" evidence="1">
    <location>
        <begin position="1"/>
        <end position="77"/>
    </location>
</feature>